<proteinExistence type="inferred from homology"/>
<keyword evidence="2 4" id="KW-0202">Cytokine</keyword>
<dbReference type="InterPro" id="IPR001811">
    <property type="entry name" value="Chemokine_IL8-like_dom"/>
</dbReference>
<dbReference type="CDD" id="cd00272">
    <property type="entry name" value="Chemokine_CC"/>
    <property type="match status" value="1"/>
</dbReference>
<evidence type="ECO:0000256" key="3">
    <source>
        <dbReference type="ARBA" id="ARBA00023157"/>
    </source>
</evidence>
<dbReference type="PROSITE" id="PS00472">
    <property type="entry name" value="SMALL_CYTOKINES_CC"/>
    <property type="match status" value="1"/>
</dbReference>
<keyword evidence="4" id="KW-0145">Chemotaxis</keyword>
<evidence type="ECO:0000259" key="7">
    <source>
        <dbReference type="SMART" id="SM00199"/>
    </source>
</evidence>
<dbReference type="Proteomes" id="UP000189705">
    <property type="component" value="Unplaced"/>
</dbReference>
<comment type="similarity">
    <text evidence="1 4">Belongs to the intercrine beta (chemokine CC) family.</text>
</comment>
<organism evidence="8 9">
    <name type="scientific">Alligator sinensis</name>
    <name type="common">Chinese alligator</name>
    <dbReference type="NCBI Taxonomy" id="38654"/>
    <lineage>
        <taxon>Eukaryota</taxon>
        <taxon>Metazoa</taxon>
        <taxon>Chordata</taxon>
        <taxon>Craniata</taxon>
        <taxon>Vertebrata</taxon>
        <taxon>Euteleostomi</taxon>
        <taxon>Archelosauria</taxon>
        <taxon>Archosauria</taxon>
        <taxon>Crocodylia</taxon>
        <taxon>Alligatoridae</taxon>
        <taxon>Alligatorinae</taxon>
        <taxon>Alligator</taxon>
    </lineage>
</organism>
<dbReference type="RefSeq" id="XP_025068500.1">
    <property type="nucleotide sequence ID" value="XM_025212715.1"/>
</dbReference>
<feature type="compositionally biased region" description="Polar residues" evidence="5">
    <location>
        <begin position="14"/>
        <end position="24"/>
    </location>
</feature>
<evidence type="ECO:0000313" key="10">
    <source>
        <dbReference type="RefSeq" id="XP_025068500.1"/>
    </source>
</evidence>
<keyword evidence="6" id="KW-0812">Transmembrane</keyword>
<keyword evidence="8" id="KW-1185">Reference proteome</keyword>
<dbReference type="GO" id="GO:0006955">
    <property type="term" value="P:immune response"/>
    <property type="evidence" value="ECO:0007669"/>
    <property type="project" value="InterPro"/>
</dbReference>
<keyword evidence="4" id="KW-0964">Secreted</keyword>
<evidence type="ECO:0000256" key="2">
    <source>
        <dbReference type="ARBA" id="ARBA00022514"/>
    </source>
</evidence>
<dbReference type="SUPFAM" id="SSF54117">
    <property type="entry name" value="Interleukin 8-like chemokines"/>
    <property type="match status" value="1"/>
</dbReference>
<dbReference type="AlphaFoldDB" id="A0A3Q0H8V5"/>
<feature type="domain" description="Chemokine interleukin-8-like" evidence="7">
    <location>
        <begin position="143"/>
        <end position="201"/>
    </location>
</feature>
<dbReference type="PANTHER" id="PTHR12015">
    <property type="entry name" value="SMALL INDUCIBLE CYTOKINE A"/>
    <property type="match status" value="1"/>
</dbReference>
<feature type="region of interest" description="Disordered" evidence="5">
    <location>
        <begin position="14"/>
        <end position="38"/>
    </location>
</feature>
<dbReference type="CTD" id="6361"/>
<evidence type="ECO:0000256" key="4">
    <source>
        <dbReference type="RuleBase" id="RU361150"/>
    </source>
</evidence>
<sequence length="214" mass="23784">MRTRRVPDCFRQLKTQPYGDQTNPEKGGKKQLKPGRQTLVHPTGPKIIINGYPPGWRVDGEVESCGTSCQTTEEEKNTASGWQGDLASTPTICISAPSSQEKTGTTQLQKKTLFKVTMRTALLVILILVVSCQFCKAAPGYMPKECCFELFTGVIQQSKLVDFYRISEGCPVLAVVFETIAGRKVCADPSKNWVKKAVKNLEKRSQKIHHQEHA</sequence>
<dbReference type="GO" id="GO:0008009">
    <property type="term" value="F:chemokine activity"/>
    <property type="evidence" value="ECO:0007669"/>
    <property type="project" value="InterPro"/>
</dbReference>
<comment type="subcellular location">
    <subcellularLocation>
        <location evidence="4">Secreted</location>
    </subcellularLocation>
</comment>
<dbReference type="RefSeq" id="XP_025068499.1">
    <property type="nucleotide sequence ID" value="XM_025212714.1"/>
</dbReference>
<dbReference type="KEGG" id="asn:102375726"/>
<dbReference type="InterPro" id="IPR000827">
    <property type="entry name" value="Chemokine_CC_CS"/>
</dbReference>
<gene>
    <name evidence="9 10" type="primary">CCL17</name>
</gene>
<dbReference type="Pfam" id="PF00048">
    <property type="entry name" value="IL8"/>
    <property type="match status" value="1"/>
</dbReference>
<dbReference type="GO" id="GO:0005615">
    <property type="term" value="C:extracellular space"/>
    <property type="evidence" value="ECO:0007669"/>
    <property type="project" value="UniProtKB-KW"/>
</dbReference>
<evidence type="ECO:0000313" key="9">
    <source>
        <dbReference type="RefSeq" id="XP_025068499.1"/>
    </source>
</evidence>
<dbReference type="InterPro" id="IPR039809">
    <property type="entry name" value="Chemokine_b/g/d"/>
</dbReference>
<dbReference type="InterPro" id="IPR036048">
    <property type="entry name" value="Interleukin_8-like_sf"/>
</dbReference>
<name>A0A3Q0H8V5_ALLSI</name>
<reference evidence="9 10" key="1">
    <citation type="submission" date="2025-04" db="UniProtKB">
        <authorList>
            <consortium name="RefSeq"/>
        </authorList>
    </citation>
    <scope>IDENTIFICATION</scope>
</reference>
<dbReference type="GeneID" id="102375726"/>
<protein>
    <recommendedName>
        <fullName evidence="4">C-C motif chemokine</fullName>
    </recommendedName>
</protein>
<evidence type="ECO:0000256" key="5">
    <source>
        <dbReference type="SAM" id="MobiDB-lite"/>
    </source>
</evidence>
<dbReference type="STRING" id="38654.A0A3Q0H8V5"/>
<dbReference type="Gene3D" id="2.40.50.40">
    <property type="match status" value="1"/>
</dbReference>
<evidence type="ECO:0000256" key="1">
    <source>
        <dbReference type="ARBA" id="ARBA00010868"/>
    </source>
</evidence>
<evidence type="ECO:0000256" key="6">
    <source>
        <dbReference type="SAM" id="Phobius"/>
    </source>
</evidence>
<keyword evidence="6" id="KW-1133">Transmembrane helix</keyword>
<dbReference type="SMART" id="SM00199">
    <property type="entry name" value="SCY"/>
    <property type="match status" value="1"/>
</dbReference>
<keyword evidence="3" id="KW-1015">Disulfide bond</keyword>
<feature type="transmembrane region" description="Helical" evidence="6">
    <location>
        <begin position="120"/>
        <end position="142"/>
    </location>
</feature>
<accession>A0A3Q0H8V5</accession>
<evidence type="ECO:0000313" key="8">
    <source>
        <dbReference type="Proteomes" id="UP000189705"/>
    </source>
</evidence>
<keyword evidence="6" id="KW-0472">Membrane</keyword>